<dbReference type="Pfam" id="PF01920">
    <property type="entry name" value="Prefoldin_2"/>
    <property type="match status" value="1"/>
</dbReference>
<dbReference type="OrthoDB" id="2015447at2759"/>
<dbReference type="GO" id="GO:0016272">
    <property type="term" value="C:prefoldin complex"/>
    <property type="evidence" value="ECO:0007669"/>
    <property type="project" value="InterPro"/>
</dbReference>
<dbReference type="RefSeq" id="XP_043051570.1">
    <property type="nucleotide sequence ID" value="XM_043190893.1"/>
</dbReference>
<comment type="similarity">
    <text evidence="1">Belongs to the prefoldin subunit beta family.</text>
</comment>
<gene>
    <name evidence="3" type="ORF">KQ657_000032</name>
</gene>
<evidence type="ECO:0000256" key="2">
    <source>
        <dbReference type="ARBA" id="ARBA00023186"/>
    </source>
</evidence>
<proteinExistence type="inferred from homology"/>
<dbReference type="Proteomes" id="UP000790833">
    <property type="component" value="Unassembled WGS sequence"/>
</dbReference>
<evidence type="ECO:0008006" key="5">
    <source>
        <dbReference type="Google" id="ProtNLM"/>
    </source>
</evidence>
<evidence type="ECO:0000256" key="1">
    <source>
        <dbReference type="ARBA" id="ARBA00008045"/>
    </source>
</evidence>
<dbReference type="GO" id="GO:0051082">
    <property type="term" value="F:unfolded protein binding"/>
    <property type="evidence" value="ECO:0007669"/>
    <property type="project" value="InterPro"/>
</dbReference>
<dbReference type="PANTHER" id="PTHR20903">
    <property type="entry name" value="PREFOLDIN SUBUNIT 1-RELATED"/>
    <property type="match status" value="1"/>
</dbReference>
<protein>
    <recommendedName>
        <fullName evidence="5">Prefoldin subunit 1</fullName>
    </recommendedName>
</protein>
<dbReference type="SUPFAM" id="SSF46579">
    <property type="entry name" value="Prefoldin"/>
    <property type="match status" value="1"/>
</dbReference>
<dbReference type="InterPro" id="IPR009053">
    <property type="entry name" value="Prefoldin"/>
</dbReference>
<keyword evidence="2" id="KW-0143">Chaperone</keyword>
<organism evidence="3 4">
    <name type="scientific">Scheffersomyces spartinae</name>
    <dbReference type="NCBI Taxonomy" id="45513"/>
    <lineage>
        <taxon>Eukaryota</taxon>
        <taxon>Fungi</taxon>
        <taxon>Dikarya</taxon>
        <taxon>Ascomycota</taxon>
        <taxon>Saccharomycotina</taxon>
        <taxon>Pichiomycetes</taxon>
        <taxon>Debaryomycetaceae</taxon>
        <taxon>Scheffersomyces</taxon>
    </lineage>
</organism>
<reference evidence="3" key="1">
    <citation type="submission" date="2021-03" db="EMBL/GenBank/DDBJ databases">
        <authorList>
            <person name="Palmer J.M."/>
        </authorList>
    </citation>
    <scope>NUCLEOTIDE SEQUENCE</scope>
    <source>
        <strain evidence="3">ARV_011</strain>
    </source>
</reference>
<dbReference type="EMBL" id="JAHMUF010000001">
    <property type="protein sequence ID" value="KAG7196025.1"/>
    <property type="molecule type" value="Genomic_DNA"/>
</dbReference>
<dbReference type="PANTHER" id="PTHR20903:SF0">
    <property type="entry name" value="PREFOLDIN SUBUNIT 1"/>
    <property type="match status" value="1"/>
</dbReference>
<evidence type="ECO:0000313" key="4">
    <source>
        <dbReference type="Proteomes" id="UP000790833"/>
    </source>
</evidence>
<keyword evidence="4" id="KW-1185">Reference proteome</keyword>
<accession>A0A9P7VDW1</accession>
<name>A0A9P7VDW1_9ASCO</name>
<dbReference type="GO" id="GO:0005737">
    <property type="term" value="C:cytoplasm"/>
    <property type="evidence" value="ECO:0007669"/>
    <property type="project" value="TreeGrafter"/>
</dbReference>
<sequence length="116" mass="13229">MDKAMQKLLMEMDNQLNKSQAELSIVNLQLGRVDTNLKLIEHTRKQISRHCEKDETVWQGIGKAFVGRPTGSYLKEMDADESQFKETKSGLGKKKVYLETTVEKTADNMRQLVGKV</sequence>
<dbReference type="InterPro" id="IPR002777">
    <property type="entry name" value="PFD_beta-like"/>
</dbReference>
<dbReference type="GeneID" id="66113406"/>
<dbReference type="AlphaFoldDB" id="A0A9P7VDW1"/>
<dbReference type="Gene3D" id="1.10.287.370">
    <property type="match status" value="1"/>
</dbReference>
<evidence type="ECO:0000313" key="3">
    <source>
        <dbReference type="EMBL" id="KAG7196025.1"/>
    </source>
</evidence>
<dbReference type="GO" id="GO:0044183">
    <property type="term" value="F:protein folding chaperone"/>
    <property type="evidence" value="ECO:0007669"/>
    <property type="project" value="TreeGrafter"/>
</dbReference>
<comment type="caution">
    <text evidence="3">The sequence shown here is derived from an EMBL/GenBank/DDBJ whole genome shotgun (WGS) entry which is preliminary data.</text>
</comment>